<evidence type="ECO:0000313" key="2">
    <source>
        <dbReference type="Proteomes" id="UP001163105"/>
    </source>
</evidence>
<gene>
    <name evidence="1" type="ORF">O9K51_10844</name>
</gene>
<protein>
    <submittedName>
        <fullName evidence="1">Protein rad9</fullName>
    </submittedName>
</protein>
<keyword evidence="2" id="KW-1185">Reference proteome</keyword>
<dbReference type="Proteomes" id="UP001163105">
    <property type="component" value="Unassembled WGS sequence"/>
</dbReference>
<organism evidence="1 2">
    <name type="scientific">Purpureocillium lavendulum</name>
    <dbReference type="NCBI Taxonomy" id="1247861"/>
    <lineage>
        <taxon>Eukaryota</taxon>
        <taxon>Fungi</taxon>
        <taxon>Dikarya</taxon>
        <taxon>Ascomycota</taxon>
        <taxon>Pezizomycotina</taxon>
        <taxon>Sordariomycetes</taxon>
        <taxon>Hypocreomycetidae</taxon>
        <taxon>Hypocreales</taxon>
        <taxon>Ophiocordycipitaceae</taxon>
        <taxon>Purpureocillium</taxon>
    </lineage>
</organism>
<accession>A0AB34FBN6</accession>
<comment type="caution">
    <text evidence="1">The sequence shown here is derived from an EMBL/GenBank/DDBJ whole genome shotgun (WGS) entry which is preliminary data.</text>
</comment>
<evidence type="ECO:0000313" key="1">
    <source>
        <dbReference type="EMBL" id="KAJ6436600.1"/>
    </source>
</evidence>
<proteinExistence type="predicted"/>
<reference evidence="1" key="1">
    <citation type="submission" date="2023-01" db="EMBL/GenBank/DDBJ databases">
        <title>The growth and conidiation of Purpureocillium lavendulum are regulated by nitrogen source and histone H3K14 acetylation.</title>
        <authorList>
            <person name="Tang P."/>
            <person name="Han J."/>
            <person name="Zhang C."/>
            <person name="Tang P."/>
            <person name="Qi F."/>
            <person name="Zhang K."/>
            <person name="Liang L."/>
        </authorList>
    </citation>
    <scope>NUCLEOTIDE SEQUENCE</scope>
    <source>
        <strain evidence="1">YMF1.00683</strain>
    </source>
</reference>
<dbReference type="EMBL" id="JAQHRD010000019">
    <property type="protein sequence ID" value="KAJ6436600.1"/>
    <property type="molecule type" value="Genomic_DNA"/>
</dbReference>
<name>A0AB34FBN6_9HYPO</name>
<dbReference type="AlphaFoldDB" id="A0AB34FBN6"/>
<sequence length="183" mass="21085">MDLNPLILPFPEETAFKGAFGDMAWTEFVGRTINTQAFFQLRQGRLDIRVTIFNDDVGEDNGWIMHITKYLEEILVIKTGRIHGSCAPATEAAAKKYVWQCERRIAEIQGLDLVNRLFMQAHEMEVLSRLCQAHAANLMAPEGLWRYMDAAITFMMQEDVAKLIPFLTKSHWESIHHSLKQFE</sequence>